<evidence type="ECO:0000313" key="3">
    <source>
        <dbReference type="Proteomes" id="UP001156666"/>
    </source>
</evidence>
<evidence type="ECO:0000259" key="1">
    <source>
        <dbReference type="Pfam" id="PF20009"/>
    </source>
</evidence>
<dbReference type="SUPFAM" id="SSF51126">
    <property type="entry name" value="Pectin lyase-like"/>
    <property type="match status" value="1"/>
</dbReference>
<dbReference type="CDD" id="cd15482">
    <property type="entry name" value="Sialidase_non-viral"/>
    <property type="match status" value="1"/>
</dbReference>
<dbReference type="AlphaFoldDB" id="A0AA37SQ91"/>
<dbReference type="Pfam" id="PF20009">
    <property type="entry name" value="GEVED"/>
    <property type="match status" value="1"/>
</dbReference>
<comment type="caution">
    <text evidence="2">The sequence shown here is derived from an EMBL/GenBank/DDBJ whole genome shotgun (WGS) entry which is preliminary data.</text>
</comment>
<dbReference type="InterPro" id="IPR003961">
    <property type="entry name" value="FN3_dom"/>
</dbReference>
<gene>
    <name evidence="2" type="ORF">GCM10007940_19490</name>
</gene>
<accession>A0AA37SQ91</accession>
<dbReference type="SUPFAM" id="SSF110296">
    <property type="entry name" value="Oligoxyloglucan reducing end-specific cellobiohydrolase"/>
    <property type="match status" value="1"/>
</dbReference>
<feature type="domain" description="GEVED" evidence="1">
    <location>
        <begin position="858"/>
        <end position="933"/>
    </location>
</feature>
<dbReference type="InterPro" id="IPR015943">
    <property type="entry name" value="WD40/YVTN_repeat-like_dom_sf"/>
</dbReference>
<dbReference type="PANTHER" id="PTHR43739">
    <property type="entry name" value="XYLOGLUCANASE (EUROFUNG)"/>
    <property type="match status" value="1"/>
</dbReference>
<dbReference type="InterPro" id="IPR036116">
    <property type="entry name" value="FN3_sf"/>
</dbReference>
<dbReference type="PANTHER" id="PTHR43739:SF5">
    <property type="entry name" value="EXO-ALPHA-SIALIDASE"/>
    <property type="match status" value="1"/>
</dbReference>
<name>A0AA37SQ91_9BACT</name>
<proteinExistence type="predicted"/>
<dbReference type="InterPro" id="IPR011050">
    <property type="entry name" value="Pectin_lyase_fold/virulence"/>
</dbReference>
<dbReference type="GO" id="GO:0010411">
    <property type="term" value="P:xyloglucan metabolic process"/>
    <property type="evidence" value="ECO:0007669"/>
    <property type="project" value="TreeGrafter"/>
</dbReference>
<dbReference type="SUPFAM" id="SSF49265">
    <property type="entry name" value="Fibronectin type III"/>
    <property type="match status" value="1"/>
</dbReference>
<dbReference type="RefSeq" id="WP_235294044.1">
    <property type="nucleotide sequence ID" value="NZ_BSOH01000011.1"/>
</dbReference>
<evidence type="ECO:0000313" key="2">
    <source>
        <dbReference type="EMBL" id="GLR17334.1"/>
    </source>
</evidence>
<reference evidence="2" key="1">
    <citation type="journal article" date="2014" name="Int. J. Syst. Evol. Microbiol.">
        <title>Complete genome sequence of Corynebacterium casei LMG S-19264T (=DSM 44701T), isolated from a smear-ripened cheese.</title>
        <authorList>
            <consortium name="US DOE Joint Genome Institute (JGI-PGF)"/>
            <person name="Walter F."/>
            <person name="Albersmeier A."/>
            <person name="Kalinowski J."/>
            <person name="Ruckert C."/>
        </authorList>
    </citation>
    <scope>NUCLEOTIDE SEQUENCE</scope>
    <source>
        <strain evidence="2">NBRC 108769</strain>
    </source>
</reference>
<dbReference type="InterPro" id="IPR045474">
    <property type="entry name" value="GEVED"/>
</dbReference>
<dbReference type="Proteomes" id="UP001156666">
    <property type="component" value="Unassembled WGS sequence"/>
</dbReference>
<dbReference type="InterPro" id="IPR036278">
    <property type="entry name" value="Sialidase_sf"/>
</dbReference>
<dbReference type="InterPro" id="IPR052025">
    <property type="entry name" value="Xyloglucanase_GH74"/>
</dbReference>
<dbReference type="InterPro" id="IPR013783">
    <property type="entry name" value="Ig-like_fold"/>
</dbReference>
<keyword evidence="3" id="KW-1185">Reference proteome</keyword>
<dbReference type="Gene3D" id="2.130.10.10">
    <property type="entry name" value="YVTN repeat-like/Quinoprotein amine dehydrogenase"/>
    <property type="match status" value="2"/>
</dbReference>
<organism evidence="2 3">
    <name type="scientific">Portibacter lacus</name>
    <dbReference type="NCBI Taxonomy" id="1099794"/>
    <lineage>
        <taxon>Bacteria</taxon>
        <taxon>Pseudomonadati</taxon>
        <taxon>Bacteroidota</taxon>
        <taxon>Saprospiria</taxon>
        <taxon>Saprospirales</taxon>
        <taxon>Haliscomenobacteraceae</taxon>
        <taxon>Portibacter</taxon>
    </lineage>
</organism>
<dbReference type="CDD" id="cd00063">
    <property type="entry name" value="FN3"/>
    <property type="match status" value="1"/>
</dbReference>
<dbReference type="SUPFAM" id="SSF50939">
    <property type="entry name" value="Sialidases"/>
    <property type="match status" value="1"/>
</dbReference>
<reference evidence="2" key="2">
    <citation type="submission" date="2023-01" db="EMBL/GenBank/DDBJ databases">
        <title>Draft genome sequence of Portibacter lacus strain NBRC 108769.</title>
        <authorList>
            <person name="Sun Q."/>
            <person name="Mori K."/>
        </authorList>
    </citation>
    <scope>NUCLEOTIDE SEQUENCE</scope>
    <source>
        <strain evidence="2">NBRC 108769</strain>
    </source>
</reference>
<protein>
    <recommendedName>
        <fullName evidence="1">GEVED domain-containing protein</fullName>
    </recommendedName>
</protein>
<dbReference type="Gene3D" id="2.60.40.10">
    <property type="entry name" value="Immunoglobulins"/>
    <property type="match status" value="1"/>
</dbReference>
<dbReference type="EMBL" id="BSOH01000011">
    <property type="protein sequence ID" value="GLR17334.1"/>
    <property type="molecule type" value="Genomic_DNA"/>
</dbReference>
<sequence length="1080" mass="119585">MSNAQTWNPLEMHGGGKVTGLIFHPTDPNIIFNRTDVAGLNKSTDGGNSWKSFSLNIPKDNPHNFTARNFAIDANNPNTMYYCSGNAPAINGSSIFKTTDGGTTWNRITNPSNFSGNGAYRWSDETLIIHPSQSSKLYVGGQTCFENGNWTASSGFHKSTDGGTSWTAVHAATFEKAWITSVKFHPQNPDLIFISAAIVEENNIATSQKGLWRYNTATGVLDQIHNENVVAFDFDANPNKIILSREEGINVYDLTTEQLSPITKPFNASYDYYLRAHPSQSGRWYFGAYHGFNNNGLVETLDGGANYNQVKYTGGSNFQRLIFPDYADTNFKPGHGNSMAGIYFHPLNPATAFMDGVFKTEDAATSICSQVNPLDFQNNAAWDWTWVAEGIHIMVTLRACPHPIDVEKFVINVADVGEYFTQNGGSDMDYKGLLLHYSASTRYAKSNPDIGYTVGKKFDNTGQLRKTTNGGASWFSPMTTNFFTGSIVLQDLQILDTNPNHVVVGVHQNGLPNQIYRSLNGGSTWEAWDQGITQAGIFKQWESFNRLIKDGNDVFYTFKNDKMYYRSWSDASWTLIPHPAGNTTINQMIVDPSNPGILYMTISNNLIYKWDNGTWSTIPSPTNISDMIAASPNGTLVVIEKLWVSGQRTQKLFVKKPNMNWEPLSFEGFGGVMKSMIFIDDHRLIGISNGQGANMIEISSNNACPKSNNFYAAGIDNQSAKIYWEHASGSDFTLEYKGEHEANWTIIPNPTSPYNIIGLEPCTAYTMRIKVECGNETSEYQNSSFSTTVLSTYCPTDPQSVWRYWIDKVLIGSDNYFSGWNGGYYDWSCEQSTSIIAGEVMSITLTPGFLDDVNNVVWYAWIDLNDDGNWDQSERVISSSPNSTVQQFDIPIDINTSPGNKKMRISMHRYHANTDLGACDVYSNGETEDFVIQVISADCKLVTNTNDSGSGSLREAIDCAENGATISFHPDLAGSTIGITSQVIVINKDLTIDAELSDNITIYGESVGRVFLANVFKNISIKGLYIISGTNNEGGAIWNRGNLTLENVFFYKNPGQDLDATQILNDGTLVVKENVQIKGE</sequence>